<protein>
    <submittedName>
        <fullName evidence="1">ASCH domain-containing protein</fullName>
    </submittedName>
</protein>
<dbReference type="SMART" id="SM01022">
    <property type="entry name" value="ASCH"/>
    <property type="match status" value="1"/>
</dbReference>
<dbReference type="InterPro" id="IPR015947">
    <property type="entry name" value="PUA-like_sf"/>
</dbReference>
<dbReference type="SUPFAM" id="SSF88697">
    <property type="entry name" value="PUA domain-like"/>
    <property type="match status" value="1"/>
</dbReference>
<dbReference type="PIRSF" id="PIRSF021320">
    <property type="entry name" value="DUF984"/>
    <property type="match status" value="1"/>
</dbReference>
<gene>
    <name evidence="1" type="ORF">FNA67_00935</name>
</gene>
<reference evidence="1 2" key="1">
    <citation type="journal article" date="2015" name="Int. J. Syst. Evol. Microbiol.">
        <title>Youhaiella tibetensis gen. nov., sp. nov., isolated from subsurface sediment.</title>
        <authorList>
            <person name="Wang Y.X."/>
            <person name="Huang F.Q."/>
            <person name="Nogi Y."/>
            <person name="Pang S.J."/>
            <person name="Wang P.K."/>
            <person name="Lv J."/>
        </authorList>
    </citation>
    <scope>NUCLEOTIDE SEQUENCE [LARGE SCALE GENOMIC DNA]</scope>
    <source>
        <strain evidence="2">fig4</strain>
    </source>
</reference>
<dbReference type="InterPro" id="IPR009326">
    <property type="entry name" value="DUF984"/>
</dbReference>
<dbReference type="PANTHER" id="PTHR39203">
    <property type="entry name" value="CYTOPLASMIC PROTEIN-RELATED"/>
    <property type="match status" value="1"/>
</dbReference>
<dbReference type="OrthoDB" id="9807542at2"/>
<dbReference type="InterPro" id="IPR007374">
    <property type="entry name" value="ASCH_domain"/>
</dbReference>
<dbReference type="KEGG" id="yti:FNA67_00935"/>
<dbReference type="PANTHER" id="PTHR39203:SF1">
    <property type="entry name" value="CYTOPLASMIC PROTEIN"/>
    <property type="match status" value="1"/>
</dbReference>
<keyword evidence="2" id="KW-1185">Reference proteome</keyword>
<sequence length="136" mass="15071">MSPLPAGYENAVTFSFGDSPELADELLALVLAGTKTATCDAVGTYGATEPIPVVGRRDVVLDGRGRPACAIETVEVELRRFDEVDARFAADEGEGDRTLAYWRRVHEDYFRRHGSFAPDMMLVCERLKVIEVFSRD</sequence>
<organism evidence="1 2">
    <name type="scientific">Paradevosia tibetensis</name>
    <dbReference type="NCBI Taxonomy" id="1447062"/>
    <lineage>
        <taxon>Bacteria</taxon>
        <taxon>Pseudomonadati</taxon>
        <taxon>Pseudomonadota</taxon>
        <taxon>Alphaproteobacteria</taxon>
        <taxon>Hyphomicrobiales</taxon>
        <taxon>Devosiaceae</taxon>
        <taxon>Paradevosia</taxon>
    </lineage>
</organism>
<dbReference type="Proteomes" id="UP000321062">
    <property type="component" value="Chromosome"/>
</dbReference>
<evidence type="ECO:0000313" key="2">
    <source>
        <dbReference type="Proteomes" id="UP000321062"/>
    </source>
</evidence>
<evidence type="ECO:0000313" key="1">
    <source>
        <dbReference type="EMBL" id="QEE18832.1"/>
    </source>
</evidence>
<dbReference type="Pfam" id="PF04266">
    <property type="entry name" value="ASCH"/>
    <property type="match status" value="1"/>
</dbReference>
<dbReference type="Gene3D" id="3.10.400.10">
    <property type="entry name" value="Sulfate adenylyltransferase"/>
    <property type="match status" value="1"/>
</dbReference>
<dbReference type="AlphaFoldDB" id="A0A5B9DJ17"/>
<proteinExistence type="predicted"/>
<name>A0A5B9DJ17_9HYPH</name>
<accession>A0A5B9DJ17</accession>
<dbReference type="RefSeq" id="WP_147654739.1">
    <property type="nucleotide sequence ID" value="NZ_BMFM01000001.1"/>
</dbReference>
<dbReference type="EMBL" id="CP041690">
    <property type="protein sequence ID" value="QEE18832.1"/>
    <property type="molecule type" value="Genomic_DNA"/>
</dbReference>
<dbReference type="CDD" id="cd06553">
    <property type="entry name" value="ASCH_Ef3133_like"/>
    <property type="match status" value="1"/>
</dbReference>